<keyword evidence="2" id="KW-1185">Reference proteome</keyword>
<organism evidence="1 2">
    <name type="scientific">Halovulum dunhuangense</name>
    <dbReference type="NCBI Taxonomy" id="1505036"/>
    <lineage>
        <taxon>Bacteria</taxon>
        <taxon>Pseudomonadati</taxon>
        <taxon>Pseudomonadota</taxon>
        <taxon>Alphaproteobacteria</taxon>
        <taxon>Rhodobacterales</taxon>
        <taxon>Paracoccaceae</taxon>
        <taxon>Halovulum</taxon>
    </lineage>
</organism>
<dbReference type="Proteomes" id="UP000572377">
    <property type="component" value="Unassembled WGS sequence"/>
</dbReference>
<name>A0A849L581_9RHOB</name>
<reference evidence="1 2" key="1">
    <citation type="submission" date="2020-05" db="EMBL/GenBank/DDBJ databases">
        <title>Gimesia benthica sp. nov., a novel planctomycete isolated from a deep-sea water sample of the Northwest Indian Ocean.</title>
        <authorList>
            <person name="Wang J."/>
            <person name="Ruan C."/>
            <person name="Song L."/>
            <person name="Zhu Y."/>
            <person name="Li A."/>
            <person name="Zheng X."/>
            <person name="Wang L."/>
            <person name="Lu Z."/>
            <person name="Huang Y."/>
            <person name="Du W."/>
            <person name="Zhou Y."/>
            <person name="Huang L."/>
            <person name="Dai X."/>
        </authorList>
    </citation>
    <scope>NUCLEOTIDE SEQUENCE [LARGE SCALE GENOMIC DNA]</scope>
    <source>
        <strain evidence="1 2">YYQ-30</strain>
    </source>
</reference>
<evidence type="ECO:0000313" key="1">
    <source>
        <dbReference type="EMBL" id="NNU81340.1"/>
    </source>
</evidence>
<protein>
    <recommendedName>
        <fullName evidence="3">Outer membrane protein beta-barrel domain-containing protein</fullName>
    </recommendedName>
</protein>
<accession>A0A849L581</accession>
<comment type="caution">
    <text evidence="1">The sequence shown here is derived from an EMBL/GenBank/DDBJ whole genome shotgun (WGS) entry which is preliminary data.</text>
</comment>
<proteinExistence type="predicted"/>
<evidence type="ECO:0008006" key="3">
    <source>
        <dbReference type="Google" id="ProtNLM"/>
    </source>
</evidence>
<dbReference type="RefSeq" id="WP_171326187.1">
    <property type="nucleotide sequence ID" value="NZ_JABFBC010000002.1"/>
</dbReference>
<evidence type="ECO:0000313" key="2">
    <source>
        <dbReference type="Proteomes" id="UP000572377"/>
    </source>
</evidence>
<gene>
    <name evidence="1" type="ORF">HMH01_12920</name>
</gene>
<sequence>MFDIISLTVVLGLTEHIDHCRKCNEFHPAIYATFEGPGPDWLGYRIGAYLNSQDRIALAAGVNIDGPGLTFVQAGVVTGYRFAPVVPMARVGLEYEHASGFGGRIFAFPSASDDELELGIGVEANYTWRW</sequence>
<dbReference type="AlphaFoldDB" id="A0A849L581"/>
<dbReference type="EMBL" id="JABFBC010000002">
    <property type="protein sequence ID" value="NNU81340.1"/>
    <property type="molecule type" value="Genomic_DNA"/>
</dbReference>